<keyword evidence="2" id="KW-1185">Reference proteome</keyword>
<comment type="caution">
    <text evidence="1">The sequence shown here is derived from an EMBL/GenBank/DDBJ whole genome shotgun (WGS) entry which is preliminary data.</text>
</comment>
<sequence>MKIDERSLLEKLVGLIHPLPPITDLTVASGRYVPGADVVEHINSQLSQQKLPESKTSKFL</sequence>
<reference evidence="1 2" key="1">
    <citation type="submission" date="2018-11" db="EMBL/GenBank/DDBJ databases">
        <title>Draft genome sequence of Buttiauxella warmboldiae CCUG 35512.</title>
        <authorList>
            <person name="Salva-Serra F."/>
            <person name="Marathe N."/>
            <person name="Moore E."/>
            <person name="Svensson L."/>
            <person name="Engstrom-Jakobsson H."/>
        </authorList>
    </citation>
    <scope>NUCLEOTIDE SEQUENCE [LARGE SCALE GENOMIC DNA]</scope>
    <source>
        <strain evidence="1 2">CCUG 35512</strain>
    </source>
</reference>
<accession>A0A3N5E559</accession>
<evidence type="ECO:0000313" key="2">
    <source>
        <dbReference type="Proteomes" id="UP000268615"/>
    </source>
</evidence>
<dbReference type="AlphaFoldDB" id="A0A3N5E559"/>
<dbReference type="EMBL" id="RPOH01000010">
    <property type="protein sequence ID" value="RPH30239.1"/>
    <property type="molecule type" value="Genomic_DNA"/>
</dbReference>
<organism evidence="1 2">
    <name type="scientific">Buttiauxella warmboldiae</name>
    <dbReference type="NCBI Taxonomy" id="82993"/>
    <lineage>
        <taxon>Bacteria</taxon>
        <taxon>Pseudomonadati</taxon>
        <taxon>Pseudomonadota</taxon>
        <taxon>Gammaproteobacteria</taxon>
        <taxon>Enterobacterales</taxon>
        <taxon>Enterobacteriaceae</taxon>
        <taxon>Buttiauxella</taxon>
    </lineage>
</organism>
<protein>
    <submittedName>
        <fullName evidence="1">Uncharacterized protein</fullName>
    </submittedName>
</protein>
<proteinExistence type="predicted"/>
<evidence type="ECO:0000313" key="1">
    <source>
        <dbReference type="EMBL" id="RPH30239.1"/>
    </source>
</evidence>
<dbReference type="Proteomes" id="UP000268615">
    <property type="component" value="Unassembled WGS sequence"/>
</dbReference>
<gene>
    <name evidence="1" type="ORF">EHN07_03815</name>
</gene>
<name>A0A3N5E559_9ENTR</name>
<dbReference type="RefSeq" id="WP_124022865.1">
    <property type="nucleotide sequence ID" value="NZ_RPOH01000010.1"/>
</dbReference>